<reference evidence="1" key="1">
    <citation type="submission" date="2016-03" db="EMBL/GenBank/DDBJ databases">
        <title>Mechanisms controlling the formation of the plant cell surface in tip-growing cells are functionally conserved among land plants.</title>
        <authorList>
            <person name="Honkanen S."/>
            <person name="Jones V.A."/>
            <person name="Morieri G."/>
            <person name="Champion C."/>
            <person name="Hetherington A.J."/>
            <person name="Kelly S."/>
            <person name="Saint-Marcoux D."/>
            <person name="Proust H."/>
            <person name="Prescott H."/>
            <person name="Dolan L."/>
        </authorList>
    </citation>
    <scope>NUCLEOTIDE SEQUENCE [LARGE SCALE GENOMIC DNA]</scope>
    <source>
        <tissue evidence="1">Whole gametophyte</tissue>
    </source>
</reference>
<sequence length="149" mass="18056">MVMDVNLSGKLLNFGTLDWHNRVRLWFRFFCHTRLRSLKTKSLRYLTNKRCIAELSNFSRQDDMNFMELKMLIDLALSGKLLSPGTLYWRNRVRLWFRYFCATRLQHLKFKSVQYRKDEVEISPSCGMKKIPWEFRTKFCCLLRNLEEA</sequence>
<keyword evidence="2" id="KW-1185">Reference proteome</keyword>
<dbReference type="AlphaFoldDB" id="A0A176WC00"/>
<organism evidence="1 2">
    <name type="scientific">Marchantia polymorpha subsp. ruderalis</name>
    <dbReference type="NCBI Taxonomy" id="1480154"/>
    <lineage>
        <taxon>Eukaryota</taxon>
        <taxon>Viridiplantae</taxon>
        <taxon>Streptophyta</taxon>
        <taxon>Embryophyta</taxon>
        <taxon>Marchantiophyta</taxon>
        <taxon>Marchantiopsida</taxon>
        <taxon>Marchantiidae</taxon>
        <taxon>Marchantiales</taxon>
        <taxon>Marchantiaceae</taxon>
        <taxon>Marchantia</taxon>
    </lineage>
</organism>
<protein>
    <submittedName>
        <fullName evidence="1">Uncharacterized protein</fullName>
    </submittedName>
</protein>
<gene>
    <name evidence="1" type="ORF">AXG93_3016s1010</name>
</gene>
<comment type="caution">
    <text evidence="1">The sequence shown here is derived from an EMBL/GenBank/DDBJ whole genome shotgun (WGS) entry which is preliminary data.</text>
</comment>
<accession>A0A176WC00</accession>
<dbReference type="Proteomes" id="UP000077202">
    <property type="component" value="Unassembled WGS sequence"/>
</dbReference>
<evidence type="ECO:0000313" key="1">
    <source>
        <dbReference type="EMBL" id="OAE30619.1"/>
    </source>
</evidence>
<proteinExistence type="predicted"/>
<name>A0A176WC00_MARPO</name>
<dbReference type="EMBL" id="LVLJ01001283">
    <property type="protein sequence ID" value="OAE30619.1"/>
    <property type="molecule type" value="Genomic_DNA"/>
</dbReference>
<evidence type="ECO:0000313" key="2">
    <source>
        <dbReference type="Proteomes" id="UP000077202"/>
    </source>
</evidence>